<name>A0A6J5WWS9_PRUAR</name>
<proteinExistence type="predicted"/>
<sequence>MQIPNVGKEKCSAAMVHGPEDDIRSEQAQYYLCPKTLQLPPPPTSLPSQNSKQNFKENIKYQFTNEFELFKNGPLIYGEQVRRPTT</sequence>
<evidence type="ECO:0000313" key="2">
    <source>
        <dbReference type="EMBL" id="CAB4304803.1"/>
    </source>
</evidence>
<evidence type="ECO:0000256" key="1">
    <source>
        <dbReference type="SAM" id="MobiDB-lite"/>
    </source>
</evidence>
<organism evidence="2 3">
    <name type="scientific">Prunus armeniaca</name>
    <name type="common">Apricot</name>
    <name type="synonym">Armeniaca vulgaris</name>
    <dbReference type="NCBI Taxonomy" id="36596"/>
    <lineage>
        <taxon>Eukaryota</taxon>
        <taxon>Viridiplantae</taxon>
        <taxon>Streptophyta</taxon>
        <taxon>Embryophyta</taxon>
        <taxon>Tracheophyta</taxon>
        <taxon>Spermatophyta</taxon>
        <taxon>Magnoliopsida</taxon>
        <taxon>eudicotyledons</taxon>
        <taxon>Gunneridae</taxon>
        <taxon>Pentapetalae</taxon>
        <taxon>rosids</taxon>
        <taxon>fabids</taxon>
        <taxon>Rosales</taxon>
        <taxon>Rosaceae</taxon>
        <taxon>Amygdaloideae</taxon>
        <taxon>Amygdaleae</taxon>
        <taxon>Prunus</taxon>
    </lineage>
</organism>
<evidence type="ECO:0000313" key="3">
    <source>
        <dbReference type="Proteomes" id="UP000507245"/>
    </source>
</evidence>
<dbReference type="Proteomes" id="UP000507245">
    <property type="component" value="Unassembled WGS sequence"/>
</dbReference>
<keyword evidence="3" id="KW-1185">Reference proteome</keyword>
<reference evidence="3" key="1">
    <citation type="journal article" date="2020" name="Genome Biol.">
        <title>Gamete binning: chromosome-level and haplotype-resolved genome assembly enabled by high-throughput single-cell sequencing of gamete genomes.</title>
        <authorList>
            <person name="Campoy J.A."/>
            <person name="Sun H."/>
            <person name="Goel M."/>
            <person name="Jiao W.-B."/>
            <person name="Folz-Donahue K."/>
            <person name="Wang N."/>
            <person name="Rubio M."/>
            <person name="Liu C."/>
            <person name="Kukat C."/>
            <person name="Ruiz D."/>
            <person name="Huettel B."/>
            <person name="Schneeberger K."/>
        </authorList>
    </citation>
    <scope>NUCLEOTIDE SEQUENCE [LARGE SCALE GENOMIC DNA]</scope>
    <source>
        <strain evidence="3">cv. Rojo Pasion</strain>
    </source>
</reference>
<feature type="region of interest" description="Disordered" evidence="1">
    <location>
        <begin position="1"/>
        <end position="20"/>
    </location>
</feature>
<dbReference type="EMBL" id="CAEKKB010000003">
    <property type="protein sequence ID" value="CAB4304803.1"/>
    <property type="molecule type" value="Genomic_DNA"/>
</dbReference>
<accession>A0A6J5WWS9</accession>
<dbReference type="AlphaFoldDB" id="A0A6J5WWS9"/>
<gene>
    <name evidence="2" type="ORF">ORAREDHAP_LOCUS22575</name>
</gene>
<protein>
    <submittedName>
        <fullName evidence="2">Uncharacterized protein</fullName>
    </submittedName>
</protein>